<gene>
    <name evidence="4" type="ORF">ABB27_00255</name>
</gene>
<dbReference type="PANTHER" id="PTHR35038">
    <property type="entry name" value="DISSIMILATORY SULFITE REDUCTASE SIRA"/>
    <property type="match status" value="1"/>
</dbReference>
<evidence type="ECO:0000256" key="1">
    <source>
        <dbReference type="ARBA" id="ARBA00022729"/>
    </source>
</evidence>
<dbReference type="AlphaFoldDB" id="A0A0R0CTM3"/>
<dbReference type="InterPro" id="IPR010177">
    <property type="entry name" value="Paired_CXXCH_1"/>
</dbReference>
<dbReference type="InterPro" id="IPR051829">
    <property type="entry name" value="Multiheme_Cytochr_ET"/>
</dbReference>
<comment type="caution">
    <text evidence="4">The sequence shown here is derived from an EMBL/GenBank/DDBJ whole genome shotgun (WGS) entry which is preliminary data.</text>
</comment>
<evidence type="ECO:0000259" key="2">
    <source>
        <dbReference type="Pfam" id="PF09699"/>
    </source>
</evidence>
<sequence>MGRDNPKEGIVRFYLALLALLATAILISAAWLAPVKADASGQAVKLPETHFASTQSRHGFNAPPGFADAVPARNKAHPQAKAVGQQVCTACHSKENDNFAHTAHAAGMQVALAANPNTATCEACHGPGSVHAANPTQKGSIIAYTHDGGTPVSNQTESCLGCHSGGPRDAWLGSVHQRNDLSCSDCHNPMVKFSAEGLTAKQSVSETCATCHKDIRQQFNRRSHMPLPEGAISCVDCHNPHGTLNPTLLKTDTVNETCYQCHAEKRGPFLFEHAPVRESCLNCHQVHGSNQHALLVAPIPMLCQQCHSHTRHPNDLQTETSLGNGLTADERLMGRGCITCHAQVHGSNHPSGPRLHK</sequence>
<evidence type="ECO:0000313" key="5">
    <source>
        <dbReference type="Proteomes" id="UP000051863"/>
    </source>
</evidence>
<dbReference type="GO" id="GO:0016491">
    <property type="term" value="F:oxidoreductase activity"/>
    <property type="evidence" value="ECO:0007669"/>
    <property type="project" value="TreeGrafter"/>
</dbReference>
<dbReference type="Gene3D" id="3.90.10.10">
    <property type="entry name" value="Cytochrome C3"/>
    <property type="match status" value="1"/>
</dbReference>
<dbReference type="Proteomes" id="UP000051863">
    <property type="component" value="Unassembled WGS sequence"/>
</dbReference>
<dbReference type="Gene3D" id="1.10.287.3080">
    <property type="match status" value="3"/>
</dbReference>
<feature type="domain" description="Doubled CXXCH motif" evidence="2">
    <location>
        <begin position="224"/>
        <end position="266"/>
    </location>
</feature>
<feature type="domain" description="Cytochrome c-type protein NrfB-like" evidence="3">
    <location>
        <begin position="121"/>
        <end position="188"/>
    </location>
</feature>
<accession>A0A0R0CTM3</accession>
<keyword evidence="1" id="KW-0732">Signal</keyword>
<feature type="domain" description="Doubled CXXCH motif" evidence="2">
    <location>
        <begin position="273"/>
        <end position="311"/>
    </location>
</feature>
<dbReference type="SUPFAM" id="SSF48695">
    <property type="entry name" value="Multiheme cytochromes"/>
    <property type="match status" value="1"/>
</dbReference>
<dbReference type="InterPro" id="IPR053875">
    <property type="entry name" value="Cytochrom_c_NrfB-like_dom"/>
</dbReference>
<dbReference type="EMBL" id="LDJJ01000002">
    <property type="protein sequence ID" value="KRG72672.1"/>
    <property type="molecule type" value="Genomic_DNA"/>
</dbReference>
<dbReference type="InterPro" id="IPR020015">
    <property type="entry name" value="Decahaem_cyt-c_DmsE"/>
</dbReference>
<dbReference type="PANTHER" id="PTHR35038:SF6">
    <property type="entry name" value="SURFACE LOCALIZED DECAHEME CYTOCHROME C LIPOPROTEIN"/>
    <property type="match status" value="1"/>
</dbReference>
<name>A0A0R0CTM3_9GAMM</name>
<dbReference type="PATRIC" id="fig|405446.3.peg.755"/>
<organism evidence="4 5">
    <name type="scientific">Stenotrophomonas terrae</name>
    <dbReference type="NCBI Taxonomy" id="405446"/>
    <lineage>
        <taxon>Bacteria</taxon>
        <taxon>Pseudomonadati</taxon>
        <taxon>Pseudomonadota</taxon>
        <taxon>Gammaproteobacteria</taxon>
        <taxon>Lysobacterales</taxon>
        <taxon>Lysobacteraceae</taxon>
        <taxon>Stenotrophomonas</taxon>
    </lineage>
</organism>
<dbReference type="OrthoDB" id="9814800at2"/>
<dbReference type="InterPro" id="IPR036280">
    <property type="entry name" value="Multihaem_cyt_sf"/>
</dbReference>
<dbReference type="Pfam" id="PF22678">
    <property type="entry name" value="Cytochrom_c_NrfB-like"/>
    <property type="match status" value="1"/>
</dbReference>
<dbReference type="NCBIfam" id="TIGR03508">
    <property type="entry name" value="decahem_SO"/>
    <property type="match status" value="1"/>
</dbReference>
<evidence type="ECO:0000313" key="4">
    <source>
        <dbReference type="EMBL" id="KRG72672.1"/>
    </source>
</evidence>
<dbReference type="Pfam" id="PF09699">
    <property type="entry name" value="Paired_CXXCH_1"/>
    <property type="match status" value="2"/>
</dbReference>
<keyword evidence="5" id="KW-1185">Reference proteome</keyword>
<dbReference type="NCBIfam" id="TIGR01905">
    <property type="entry name" value="paired_CXXCH_1"/>
    <property type="match status" value="2"/>
</dbReference>
<evidence type="ECO:0000259" key="3">
    <source>
        <dbReference type="Pfam" id="PF22678"/>
    </source>
</evidence>
<reference evidence="4 5" key="1">
    <citation type="submission" date="2015-05" db="EMBL/GenBank/DDBJ databases">
        <title>Genome sequencing and analysis of members of genus Stenotrophomonas.</title>
        <authorList>
            <person name="Patil P.P."/>
            <person name="Midha S."/>
            <person name="Patil P.B."/>
        </authorList>
    </citation>
    <scope>NUCLEOTIDE SEQUENCE [LARGE SCALE GENOMIC DNA]</scope>
    <source>
        <strain evidence="4 5">DSM 18941</strain>
    </source>
</reference>
<proteinExistence type="predicted"/>
<protein>
    <submittedName>
        <fullName evidence="4">Cytochrome C</fullName>
    </submittedName>
</protein>